<proteinExistence type="inferred from homology"/>
<dbReference type="EMBL" id="UINC01197916">
    <property type="protein sequence ID" value="SVE15643.1"/>
    <property type="molecule type" value="Genomic_DNA"/>
</dbReference>
<dbReference type="Pfam" id="PF00378">
    <property type="entry name" value="ECH_1"/>
    <property type="match status" value="1"/>
</dbReference>
<dbReference type="PANTHER" id="PTHR43802:SF1">
    <property type="entry name" value="IP11341P-RELATED"/>
    <property type="match status" value="1"/>
</dbReference>
<feature type="non-terminal residue" evidence="2">
    <location>
        <position position="208"/>
    </location>
</feature>
<dbReference type="PANTHER" id="PTHR43802">
    <property type="entry name" value="ENOYL-COA HYDRATASE"/>
    <property type="match status" value="1"/>
</dbReference>
<evidence type="ECO:0008006" key="3">
    <source>
        <dbReference type="Google" id="ProtNLM"/>
    </source>
</evidence>
<gene>
    <name evidence="2" type="ORF">METZ01_LOCUS468497</name>
</gene>
<dbReference type="SUPFAM" id="SSF52096">
    <property type="entry name" value="ClpP/crotonase"/>
    <property type="match status" value="1"/>
</dbReference>
<evidence type="ECO:0000313" key="2">
    <source>
        <dbReference type="EMBL" id="SVE15643.1"/>
    </source>
</evidence>
<protein>
    <recommendedName>
        <fullName evidence="3">Enoyl-CoA hydratase</fullName>
    </recommendedName>
</protein>
<dbReference type="Gene3D" id="3.90.226.10">
    <property type="entry name" value="2-enoyl-CoA Hydratase, Chain A, domain 1"/>
    <property type="match status" value="1"/>
</dbReference>
<evidence type="ECO:0000256" key="1">
    <source>
        <dbReference type="ARBA" id="ARBA00005254"/>
    </source>
</evidence>
<comment type="similarity">
    <text evidence="1">Belongs to the enoyl-CoA hydratase/isomerase family.</text>
</comment>
<name>A0A383B733_9ZZZZ</name>
<dbReference type="InterPro" id="IPR001753">
    <property type="entry name" value="Enoyl-CoA_hydra/iso"/>
</dbReference>
<sequence length="208" mass="23366">MKNNSEFIDINIDSGVCIITMNRIEKRNAINSQFVVELCKAWDIVDNDDEIRVAVLKSADTSIFSAGADLKELIPLFRNEIGPQNKFDELIQDINYSRKFVRKDKVRTKPLIGVASGYCLAGGFELLLCCDFRLIEESTIVGYPESTIGLLPVWGGISRIGQVVSRAKALEILLDSKNISVHELKNLGVVNDIFQLENIDNIQQEYIE</sequence>
<reference evidence="2" key="1">
    <citation type="submission" date="2018-05" db="EMBL/GenBank/DDBJ databases">
        <authorList>
            <person name="Lanie J.A."/>
            <person name="Ng W.-L."/>
            <person name="Kazmierczak K.M."/>
            <person name="Andrzejewski T.M."/>
            <person name="Davidsen T.M."/>
            <person name="Wayne K.J."/>
            <person name="Tettelin H."/>
            <person name="Glass J.I."/>
            <person name="Rusch D."/>
            <person name="Podicherti R."/>
            <person name="Tsui H.-C.T."/>
            <person name="Winkler M.E."/>
        </authorList>
    </citation>
    <scope>NUCLEOTIDE SEQUENCE</scope>
</reference>
<accession>A0A383B733</accession>
<dbReference type="CDD" id="cd06558">
    <property type="entry name" value="crotonase-like"/>
    <property type="match status" value="1"/>
</dbReference>
<dbReference type="AlphaFoldDB" id="A0A383B733"/>
<dbReference type="InterPro" id="IPR029045">
    <property type="entry name" value="ClpP/crotonase-like_dom_sf"/>
</dbReference>
<organism evidence="2">
    <name type="scientific">marine metagenome</name>
    <dbReference type="NCBI Taxonomy" id="408172"/>
    <lineage>
        <taxon>unclassified sequences</taxon>
        <taxon>metagenomes</taxon>
        <taxon>ecological metagenomes</taxon>
    </lineage>
</organism>